<dbReference type="RefSeq" id="WP_114089380.1">
    <property type="nucleotide sequence ID" value="NZ_JPWH01000014.1"/>
</dbReference>
<dbReference type="Proteomes" id="UP000252517">
    <property type="component" value="Unassembled WGS sequence"/>
</dbReference>
<proteinExistence type="predicted"/>
<comment type="caution">
    <text evidence="1">The sequence shown here is derived from an EMBL/GenBank/DDBJ whole genome shotgun (WGS) entry which is preliminary data.</text>
</comment>
<gene>
    <name evidence="1" type="ORF">TH25_16705</name>
</gene>
<name>A0A367WYM9_9PROT</name>
<sequence length="246" mass="28922">MISETTLAKKYTSFWNEILPNLKNYIRIINNGLLNIEYPPIPESDRKNNIALVNVISFEMLRHCSKDGNLPRAYSNFTFFNTEQFNQILQKSITYLSKFKYQETCTLPLTHIEKLQIHKIFYITYKRYFITDKKSIIDPKFDGCGFVNESFGDIISKKTLVEIKSGERRFSSTDARQMITYLTLNNYSKSPYKIERIELFNPRMGISFTENTEDFCKNVSALSPQELYTEVQKFISDNNFIEIFDT</sequence>
<evidence type="ECO:0000313" key="1">
    <source>
        <dbReference type="EMBL" id="RCK46497.1"/>
    </source>
</evidence>
<evidence type="ECO:0000313" key="2">
    <source>
        <dbReference type="Proteomes" id="UP000252517"/>
    </source>
</evidence>
<organism evidence="1 2">
    <name type="scientific">Thalassospira profundimaris</name>
    <dbReference type="NCBI Taxonomy" id="502049"/>
    <lineage>
        <taxon>Bacteria</taxon>
        <taxon>Pseudomonadati</taxon>
        <taxon>Pseudomonadota</taxon>
        <taxon>Alphaproteobacteria</taxon>
        <taxon>Rhodospirillales</taxon>
        <taxon>Thalassospiraceae</taxon>
        <taxon>Thalassospira</taxon>
    </lineage>
</organism>
<dbReference type="OrthoDB" id="6400609at2"/>
<dbReference type="AlphaFoldDB" id="A0A367WYM9"/>
<accession>A0A367WYM9</accession>
<reference evidence="1 2" key="1">
    <citation type="submission" date="2014-07" db="EMBL/GenBank/DDBJ databases">
        <title>Draft genome sequence of Thalassospira profundimaris S25-3-2.</title>
        <authorList>
            <person name="Lai Q."/>
            <person name="Shao Z."/>
        </authorList>
    </citation>
    <scope>NUCLEOTIDE SEQUENCE [LARGE SCALE GENOMIC DNA]</scope>
    <source>
        <strain evidence="1 2">S25-3-2</strain>
    </source>
</reference>
<protein>
    <submittedName>
        <fullName evidence="1">Uncharacterized protein</fullName>
    </submittedName>
</protein>
<dbReference type="EMBL" id="JPWH01000014">
    <property type="protein sequence ID" value="RCK46497.1"/>
    <property type="molecule type" value="Genomic_DNA"/>
</dbReference>